<keyword evidence="1" id="KW-0812">Transmembrane</keyword>
<organism evidence="2">
    <name type="scientific">uncultured bacterium pAW1</name>
    <dbReference type="NCBI Taxonomy" id="1781155"/>
    <lineage>
        <taxon>Bacteria</taxon>
        <taxon>environmental samples</taxon>
    </lineage>
</organism>
<keyword evidence="1" id="KW-0472">Membrane</keyword>
<dbReference type="EMBL" id="KT982360">
    <property type="protein sequence ID" value="AOR51110.1"/>
    <property type="molecule type" value="Genomic_DNA"/>
</dbReference>
<dbReference type="AlphaFoldDB" id="A0A1C9U4P3"/>
<evidence type="ECO:0000313" key="2">
    <source>
        <dbReference type="EMBL" id="AOR51110.1"/>
    </source>
</evidence>
<keyword evidence="1" id="KW-1133">Transmembrane helix</keyword>
<proteinExistence type="predicted"/>
<name>A0A1C9U4P3_9BACT</name>
<protein>
    <submittedName>
        <fullName evidence="2">Uncharacterized protein</fullName>
    </submittedName>
</protein>
<feature type="transmembrane region" description="Helical" evidence="1">
    <location>
        <begin position="32"/>
        <end position="50"/>
    </location>
</feature>
<evidence type="ECO:0000256" key="1">
    <source>
        <dbReference type="SAM" id="Phobius"/>
    </source>
</evidence>
<reference evidence="2" key="1">
    <citation type="journal article" date="2016" name="Sci. Rep.">
        <title>Triclosan Resistome from Metagenome Reveals Diverse Enoyl Acyl Carrier Protein Reductases and Selective Enrichment of Triclosan Resistance Genes.</title>
        <authorList>
            <person name="Khan R."/>
            <person name="Kong H.G."/>
            <person name="Jung Y.H."/>
            <person name="Choi J."/>
            <person name="Baek K.Y."/>
            <person name="Hwang E.C."/>
            <person name="Lee S.W."/>
        </authorList>
    </citation>
    <scope>NUCLEOTIDE SEQUENCE</scope>
</reference>
<accession>A0A1C9U4P3</accession>
<sequence>MMMVSSNDANISLIVDDLYVFKGALNDAKKNLIFFAAGLLYSGTVIFDGVRPVGNV</sequence>